<reference evidence="2 3" key="1">
    <citation type="journal article" date="2021" name="Elife">
        <title>Chloroplast acquisition without the gene transfer in kleptoplastic sea slugs, Plakobranchus ocellatus.</title>
        <authorList>
            <person name="Maeda T."/>
            <person name="Takahashi S."/>
            <person name="Yoshida T."/>
            <person name="Shimamura S."/>
            <person name="Takaki Y."/>
            <person name="Nagai Y."/>
            <person name="Toyoda A."/>
            <person name="Suzuki Y."/>
            <person name="Arimoto A."/>
            <person name="Ishii H."/>
            <person name="Satoh N."/>
            <person name="Nishiyama T."/>
            <person name="Hasebe M."/>
            <person name="Maruyama T."/>
            <person name="Minagawa J."/>
            <person name="Obokata J."/>
            <person name="Shigenobu S."/>
        </authorList>
    </citation>
    <scope>NUCLEOTIDE SEQUENCE [LARGE SCALE GENOMIC DNA]</scope>
</reference>
<gene>
    <name evidence="2" type="ORF">ElyMa_001877200</name>
</gene>
<dbReference type="EMBL" id="BMAT01003801">
    <property type="protein sequence ID" value="GFR62650.1"/>
    <property type="molecule type" value="Genomic_DNA"/>
</dbReference>
<organism evidence="2 3">
    <name type="scientific">Elysia marginata</name>
    <dbReference type="NCBI Taxonomy" id="1093978"/>
    <lineage>
        <taxon>Eukaryota</taxon>
        <taxon>Metazoa</taxon>
        <taxon>Spiralia</taxon>
        <taxon>Lophotrochozoa</taxon>
        <taxon>Mollusca</taxon>
        <taxon>Gastropoda</taxon>
        <taxon>Heterobranchia</taxon>
        <taxon>Euthyneura</taxon>
        <taxon>Panpulmonata</taxon>
        <taxon>Sacoglossa</taxon>
        <taxon>Placobranchoidea</taxon>
        <taxon>Plakobranchidae</taxon>
        <taxon>Elysia</taxon>
    </lineage>
</organism>
<keyword evidence="3" id="KW-1185">Reference proteome</keyword>
<dbReference type="AlphaFoldDB" id="A0AAV4EPJ9"/>
<name>A0AAV4EPJ9_9GAST</name>
<dbReference type="Proteomes" id="UP000762676">
    <property type="component" value="Unassembled WGS sequence"/>
</dbReference>
<evidence type="ECO:0000256" key="1">
    <source>
        <dbReference type="SAM" id="MobiDB-lite"/>
    </source>
</evidence>
<proteinExistence type="predicted"/>
<evidence type="ECO:0000313" key="2">
    <source>
        <dbReference type="EMBL" id="GFR62650.1"/>
    </source>
</evidence>
<sequence>MFSALPHHRLATDTDHVLSTPSPHVSNRFRSCSLHSLTTRSQQIHIMFSALPHHTLAADTDHVLSTQIQIMFLALSRHTLATDSDHVLSTPSPHVSNRYRSCSQHSLTTR</sequence>
<comment type="caution">
    <text evidence="2">The sequence shown here is derived from an EMBL/GenBank/DDBJ whole genome shotgun (WGS) entry which is preliminary data.</text>
</comment>
<protein>
    <submittedName>
        <fullName evidence="2">Uncharacterized protein</fullName>
    </submittedName>
</protein>
<accession>A0AAV4EPJ9</accession>
<evidence type="ECO:0000313" key="3">
    <source>
        <dbReference type="Proteomes" id="UP000762676"/>
    </source>
</evidence>
<feature type="region of interest" description="Disordered" evidence="1">
    <location>
        <begin position="86"/>
        <end position="110"/>
    </location>
</feature>